<dbReference type="Pfam" id="PF03473">
    <property type="entry name" value="MOSC"/>
    <property type="match status" value="1"/>
</dbReference>
<dbReference type="PROSITE" id="PS51340">
    <property type="entry name" value="MOSC"/>
    <property type="match status" value="1"/>
</dbReference>
<reference evidence="2 3" key="1">
    <citation type="submission" date="2021-01" db="EMBL/GenBank/DDBJ databases">
        <title>Genomic Encyclopedia of Type Strains, Phase IV (KMG-IV): sequencing the most valuable type-strain genomes for metagenomic binning, comparative biology and taxonomic classification.</title>
        <authorList>
            <person name="Goeker M."/>
        </authorList>
    </citation>
    <scope>NUCLEOTIDE SEQUENCE [LARGE SCALE GENOMIC DNA]</scope>
    <source>
        <strain evidence="2 3">DSM 24834</strain>
    </source>
</reference>
<sequence length="210" mass="23960">MKIIGLSIGEPKTIEYKGKPFTTGIQKRQVDKAFLSFNGFQKDGVANTDFHGGPDRAVCVYPYERYQYWKRIYGRTLPIPAFGENLTVEGLTEDKVAIGDTFYIGETIVQVTQGRIPCSTISKNNHETDLLKKVVETGFTGYFLKVIKEGWVTMNSSITLVNRLDEQWDILLCNDILFHNKGKKEDVEKLSKIKELAPQWNRALLKKYSL</sequence>
<dbReference type="PANTHER" id="PTHR30212">
    <property type="entry name" value="PROTEIN YIIM"/>
    <property type="match status" value="1"/>
</dbReference>
<accession>A0ABS2N8J5</accession>
<proteinExistence type="predicted"/>
<organism evidence="2 3">
    <name type="scientific">Rossellomorea pakistanensis</name>
    <dbReference type="NCBI Taxonomy" id="992288"/>
    <lineage>
        <taxon>Bacteria</taxon>
        <taxon>Bacillati</taxon>
        <taxon>Bacillota</taxon>
        <taxon>Bacilli</taxon>
        <taxon>Bacillales</taxon>
        <taxon>Bacillaceae</taxon>
        <taxon>Rossellomorea</taxon>
    </lineage>
</organism>
<dbReference type="Gene3D" id="2.40.33.20">
    <property type="entry name" value="PK beta-barrel domain-like"/>
    <property type="match status" value="1"/>
</dbReference>
<dbReference type="RefSeq" id="WP_205168354.1">
    <property type="nucleotide sequence ID" value="NZ_JAFBDZ010000001.1"/>
</dbReference>
<evidence type="ECO:0000313" key="2">
    <source>
        <dbReference type="EMBL" id="MBM7584170.1"/>
    </source>
</evidence>
<dbReference type="SUPFAM" id="SSF50800">
    <property type="entry name" value="PK beta-barrel domain-like"/>
    <property type="match status" value="1"/>
</dbReference>
<dbReference type="Proteomes" id="UP001646157">
    <property type="component" value="Unassembled WGS sequence"/>
</dbReference>
<dbReference type="InterPro" id="IPR052353">
    <property type="entry name" value="Benzoxazolinone_Detox_Enz"/>
</dbReference>
<name>A0ABS2N8J5_9BACI</name>
<dbReference type="InterPro" id="IPR005302">
    <property type="entry name" value="MoCF_Sase_C"/>
</dbReference>
<evidence type="ECO:0000313" key="3">
    <source>
        <dbReference type="Proteomes" id="UP001646157"/>
    </source>
</evidence>
<keyword evidence="3" id="KW-1185">Reference proteome</keyword>
<feature type="domain" description="MOSC" evidence="1">
    <location>
        <begin position="27"/>
        <end position="161"/>
    </location>
</feature>
<comment type="caution">
    <text evidence="2">The sequence shown here is derived from an EMBL/GenBank/DDBJ whole genome shotgun (WGS) entry which is preliminary data.</text>
</comment>
<protein>
    <submittedName>
        <fullName evidence="2">MOSC domain-containing protein YiiM</fullName>
    </submittedName>
</protein>
<dbReference type="PANTHER" id="PTHR30212:SF2">
    <property type="entry name" value="PROTEIN YIIM"/>
    <property type="match status" value="1"/>
</dbReference>
<dbReference type="EMBL" id="JAFBDZ010000001">
    <property type="protein sequence ID" value="MBM7584170.1"/>
    <property type="molecule type" value="Genomic_DNA"/>
</dbReference>
<evidence type="ECO:0000259" key="1">
    <source>
        <dbReference type="PROSITE" id="PS51340"/>
    </source>
</evidence>
<dbReference type="InterPro" id="IPR011037">
    <property type="entry name" value="Pyrv_Knase-like_insert_dom_sf"/>
</dbReference>
<gene>
    <name evidence="2" type="ORF">JOC86_000707</name>
</gene>